<dbReference type="Proteomes" id="UP000007129">
    <property type="component" value="Unassembled WGS sequence"/>
</dbReference>
<gene>
    <name evidence="2" type="ORF">MPH_04070</name>
</gene>
<name>K2SPG2_MACPH</name>
<dbReference type="EMBL" id="AHHD01000182">
    <property type="protein sequence ID" value="EKG18655.1"/>
    <property type="molecule type" value="Genomic_DNA"/>
</dbReference>
<proteinExistence type="predicted"/>
<feature type="transmembrane region" description="Helical" evidence="1">
    <location>
        <begin position="72"/>
        <end position="90"/>
    </location>
</feature>
<protein>
    <submittedName>
        <fullName evidence="2">Uncharacterized protein</fullName>
    </submittedName>
</protein>
<accession>K2SPG2</accession>
<dbReference type="HOGENOM" id="CLU_2004356_0_0_1"/>
<organism evidence="2 3">
    <name type="scientific">Macrophomina phaseolina (strain MS6)</name>
    <name type="common">Charcoal rot fungus</name>
    <dbReference type="NCBI Taxonomy" id="1126212"/>
    <lineage>
        <taxon>Eukaryota</taxon>
        <taxon>Fungi</taxon>
        <taxon>Dikarya</taxon>
        <taxon>Ascomycota</taxon>
        <taxon>Pezizomycotina</taxon>
        <taxon>Dothideomycetes</taxon>
        <taxon>Dothideomycetes incertae sedis</taxon>
        <taxon>Botryosphaeriales</taxon>
        <taxon>Botryosphaeriaceae</taxon>
        <taxon>Macrophomina</taxon>
    </lineage>
</organism>
<evidence type="ECO:0000256" key="1">
    <source>
        <dbReference type="SAM" id="Phobius"/>
    </source>
</evidence>
<comment type="caution">
    <text evidence="2">The sequence shown here is derived from an EMBL/GenBank/DDBJ whole genome shotgun (WGS) entry which is preliminary data.</text>
</comment>
<dbReference type="InParanoid" id="K2SPG2"/>
<dbReference type="VEuPathDB" id="FungiDB:MPH_04070"/>
<sequence>MYYGVLICNERTSYGDMRFSFPCSSIAGLGFGFLGGRLSFLQRRSPVFTAFAFVTLGWSALLLAIGWHLHLLSGWLVFLHFYFCPAFCFFPWHLQHWLFWISASSVALPIPSGWMHIKEMESPA</sequence>
<dbReference type="AlphaFoldDB" id="K2SPG2"/>
<keyword evidence="1" id="KW-0472">Membrane</keyword>
<evidence type="ECO:0000313" key="3">
    <source>
        <dbReference type="Proteomes" id="UP000007129"/>
    </source>
</evidence>
<feature type="transmembrane region" description="Helical" evidence="1">
    <location>
        <begin position="47"/>
        <end position="66"/>
    </location>
</feature>
<keyword evidence="1" id="KW-1133">Transmembrane helix</keyword>
<keyword evidence="1" id="KW-0812">Transmembrane</keyword>
<feature type="transmembrane region" description="Helical" evidence="1">
    <location>
        <begin position="19"/>
        <end position="40"/>
    </location>
</feature>
<reference evidence="2 3" key="1">
    <citation type="journal article" date="2012" name="BMC Genomics">
        <title>Tools to kill: Genome of one of the most destructive plant pathogenic fungi Macrophomina phaseolina.</title>
        <authorList>
            <person name="Islam M.S."/>
            <person name="Haque M.S."/>
            <person name="Islam M.M."/>
            <person name="Emdad E.M."/>
            <person name="Halim A."/>
            <person name="Hossen Q.M.M."/>
            <person name="Hossain M.Z."/>
            <person name="Ahmed B."/>
            <person name="Rahim S."/>
            <person name="Rahman M.S."/>
            <person name="Alam M.M."/>
            <person name="Hou S."/>
            <person name="Wan X."/>
            <person name="Saito J.A."/>
            <person name="Alam M."/>
        </authorList>
    </citation>
    <scope>NUCLEOTIDE SEQUENCE [LARGE SCALE GENOMIC DNA]</scope>
    <source>
        <strain evidence="2 3">MS6</strain>
    </source>
</reference>
<evidence type="ECO:0000313" key="2">
    <source>
        <dbReference type="EMBL" id="EKG18655.1"/>
    </source>
</evidence>